<organism evidence="2 3">
    <name type="scientific">Clavelina lepadiformis</name>
    <name type="common">Light-bulb sea squirt</name>
    <name type="synonym">Ascidia lepadiformis</name>
    <dbReference type="NCBI Taxonomy" id="159417"/>
    <lineage>
        <taxon>Eukaryota</taxon>
        <taxon>Metazoa</taxon>
        <taxon>Chordata</taxon>
        <taxon>Tunicata</taxon>
        <taxon>Ascidiacea</taxon>
        <taxon>Aplousobranchia</taxon>
        <taxon>Clavelinidae</taxon>
        <taxon>Clavelina</taxon>
    </lineage>
</organism>
<dbReference type="Pfam" id="PF09741">
    <property type="entry name" value="DUF2045"/>
    <property type="match status" value="1"/>
</dbReference>
<evidence type="ECO:0000256" key="1">
    <source>
        <dbReference type="SAM" id="MobiDB-lite"/>
    </source>
</evidence>
<dbReference type="Proteomes" id="UP001642483">
    <property type="component" value="Unassembled WGS sequence"/>
</dbReference>
<feature type="compositionally biased region" description="Polar residues" evidence="1">
    <location>
        <begin position="277"/>
        <end position="288"/>
    </location>
</feature>
<comment type="caution">
    <text evidence="2">The sequence shown here is derived from an EMBL/GenBank/DDBJ whole genome shotgun (WGS) entry which is preliminary data.</text>
</comment>
<name>A0ABP0GQB6_CLALP</name>
<sequence>MENTAMPSSTSNMSLMQMLNEIVANDQKQQDGFITVAPIAFWTQIFAKYFLHVNNPSHDDLLFYVKRPQNTGDQSEVEVHRRESTRAPGLGDPGYDWTETVYLNLILQQLDYTLTCAICTKVGTKQDVVVHKKVSKQVYASPSRHDMEEKGKAAEMSYPNIFFSIDSFDEVWTDMALNEGEICCVEVVASDKSRAVNSVIFLGSVSYTALIRVYEKRTKNANKWSQIMSLGLLKANNSTEFVRMKGPNGKGYAEMAIKKFEPSKATSSGSLDDEHTCSTVSTPSTSKPCSLPASHSDSALSDASAINEHPSNFHHFKSNLELSAKQTKQTTTPRQKVNGGSLRNEQTLKTDLTYVTLQWHKIILDLLKTFEKPTSAKRPVLHRPFTTR</sequence>
<accession>A0ABP0GQB6</accession>
<evidence type="ECO:0000313" key="3">
    <source>
        <dbReference type="Proteomes" id="UP001642483"/>
    </source>
</evidence>
<dbReference type="PANTHER" id="PTHR21477">
    <property type="entry name" value="ZGC:172139"/>
    <property type="match status" value="1"/>
</dbReference>
<keyword evidence="3" id="KW-1185">Reference proteome</keyword>
<gene>
    <name evidence="2" type="ORF">CVLEPA_LOCUS27235</name>
</gene>
<proteinExistence type="predicted"/>
<protein>
    <submittedName>
        <fullName evidence="2">Uncharacterized protein</fullName>
    </submittedName>
</protein>
<feature type="region of interest" description="Disordered" evidence="1">
    <location>
        <begin position="264"/>
        <end position="294"/>
    </location>
</feature>
<dbReference type="EMBL" id="CAWYQH010000141">
    <property type="protein sequence ID" value="CAK8693950.1"/>
    <property type="molecule type" value="Genomic_DNA"/>
</dbReference>
<dbReference type="InterPro" id="IPR019141">
    <property type="entry name" value="DUF2045"/>
</dbReference>
<reference evidence="2 3" key="1">
    <citation type="submission" date="2024-02" db="EMBL/GenBank/DDBJ databases">
        <authorList>
            <person name="Daric V."/>
            <person name="Darras S."/>
        </authorList>
    </citation>
    <scope>NUCLEOTIDE SEQUENCE [LARGE SCALE GENOMIC DNA]</scope>
</reference>
<evidence type="ECO:0000313" key="2">
    <source>
        <dbReference type="EMBL" id="CAK8693950.1"/>
    </source>
</evidence>
<dbReference type="PANTHER" id="PTHR21477:SF13">
    <property type="entry name" value="KIAA0930"/>
    <property type="match status" value="1"/>
</dbReference>